<evidence type="ECO:0000313" key="2">
    <source>
        <dbReference type="Proteomes" id="UP000308600"/>
    </source>
</evidence>
<reference evidence="1 2" key="1">
    <citation type="journal article" date="2019" name="Nat. Ecol. Evol.">
        <title>Megaphylogeny resolves global patterns of mushroom evolution.</title>
        <authorList>
            <person name="Varga T."/>
            <person name="Krizsan K."/>
            <person name="Foldi C."/>
            <person name="Dima B."/>
            <person name="Sanchez-Garcia M."/>
            <person name="Sanchez-Ramirez S."/>
            <person name="Szollosi G.J."/>
            <person name="Szarkandi J.G."/>
            <person name="Papp V."/>
            <person name="Albert L."/>
            <person name="Andreopoulos W."/>
            <person name="Angelini C."/>
            <person name="Antonin V."/>
            <person name="Barry K.W."/>
            <person name="Bougher N.L."/>
            <person name="Buchanan P."/>
            <person name="Buyck B."/>
            <person name="Bense V."/>
            <person name="Catcheside P."/>
            <person name="Chovatia M."/>
            <person name="Cooper J."/>
            <person name="Damon W."/>
            <person name="Desjardin D."/>
            <person name="Finy P."/>
            <person name="Geml J."/>
            <person name="Haridas S."/>
            <person name="Hughes K."/>
            <person name="Justo A."/>
            <person name="Karasinski D."/>
            <person name="Kautmanova I."/>
            <person name="Kiss B."/>
            <person name="Kocsube S."/>
            <person name="Kotiranta H."/>
            <person name="LaButti K.M."/>
            <person name="Lechner B.E."/>
            <person name="Liimatainen K."/>
            <person name="Lipzen A."/>
            <person name="Lukacs Z."/>
            <person name="Mihaltcheva S."/>
            <person name="Morgado L.N."/>
            <person name="Niskanen T."/>
            <person name="Noordeloos M.E."/>
            <person name="Ohm R.A."/>
            <person name="Ortiz-Santana B."/>
            <person name="Ovrebo C."/>
            <person name="Racz N."/>
            <person name="Riley R."/>
            <person name="Savchenko A."/>
            <person name="Shiryaev A."/>
            <person name="Soop K."/>
            <person name="Spirin V."/>
            <person name="Szebenyi C."/>
            <person name="Tomsovsky M."/>
            <person name="Tulloss R.E."/>
            <person name="Uehling J."/>
            <person name="Grigoriev I.V."/>
            <person name="Vagvolgyi C."/>
            <person name="Papp T."/>
            <person name="Martin F.M."/>
            <person name="Miettinen O."/>
            <person name="Hibbett D.S."/>
            <person name="Nagy L.G."/>
        </authorList>
    </citation>
    <scope>NUCLEOTIDE SEQUENCE [LARGE SCALE GENOMIC DNA]</scope>
    <source>
        <strain evidence="1 2">NL-1719</strain>
    </source>
</reference>
<dbReference type="EMBL" id="ML208527">
    <property type="protein sequence ID" value="TFK63358.1"/>
    <property type="molecule type" value="Genomic_DNA"/>
</dbReference>
<dbReference type="Proteomes" id="UP000308600">
    <property type="component" value="Unassembled WGS sequence"/>
</dbReference>
<proteinExistence type="predicted"/>
<sequence>MQMDVDDGDVSGWDENDMDVDDFVGVKHRRSNMISPSVSMMDVDVGRARNLLTSQWNDIAQASGAAEITIVNEVDDEAIPPIPEGFVYVESGYTYPPELKPPEIIDDLFLRCDCASCMDASSCECQDLVSVMDSLGRKIYAYHKNGFYNFEYPQGSIVVECNKFCKCPTNHCRNRVAQKPRDIPIQVFKTLGRGWGVCSTTLIRKGKVLGMYGGTIITRAHAESLDEEAKSYCFDLDGQEMMNEGPTDNSESYSVDGRTCGNWTRFLNHSCSPNLQAYQVVYDTIPEMNRPYIAFAALRQIDPREELTIDYDPAGAIQPTANRKSKAPSGATPCRCASKKCRGWVKSIS</sequence>
<protein>
    <submittedName>
        <fullName evidence="1">SET domain-containing protein</fullName>
    </submittedName>
</protein>
<gene>
    <name evidence="1" type="ORF">BDN72DRAFT_847716</name>
</gene>
<keyword evidence="2" id="KW-1185">Reference proteome</keyword>
<evidence type="ECO:0000313" key="1">
    <source>
        <dbReference type="EMBL" id="TFK63358.1"/>
    </source>
</evidence>
<organism evidence="1 2">
    <name type="scientific">Pluteus cervinus</name>
    <dbReference type="NCBI Taxonomy" id="181527"/>
    <lineage>
        <taxon>Eukaryota</taxon>
        <taxon>Fungi</taxon>
        <taxon>Dikarya</taxon>
        <taxon>Basidiomycota</taxon>
        <taxon>Agaricomycotina</taxon>
        <taxon>Agaricomycetes</taxon>
        <taxon>Agaricomycetidae</taxon>
        <taxon>Agaricales</taxon>
        <taxon>Pluteineae</taxon>
        <taxon>Pluteaceae</taxon>
        <taxon>Pluteus</taxon>
    </lineage>
</organism>
<name>A0ACD3ACI7_9AGAR</name>
<accession>A0ACD3ACI7</accession>